<organism evidence="1 2">
    <name type="scientific">Mycolicibacterium aubagnense</name>
    <dbReference type="NCBI Taxonomy" id="319707"/>
    <lineage>
        <taxon>Bacteria</taxon>
        <taxon>Bacillati</taxon>
        <taxon>Actinomycetota</taxon>
        <taxon>Actinomycetes</taxon>
        <taxon>Mycobacteriales</taxon>
        <taxon>Mycobacteriaceae</taxon>
        <taxon>Mycolicibacterium</taxon>
    </lineage>
</organism>
<keyword evidence="1" id="KW-0614">Plasmid</keyword>
<dbReference type="Proteomes" id="UP000465609">
    <property type="component" value="Plasmid pJCM15296"/>
</dbReference>
<evidence type="ECO:0000313" key="1">
    <source>
        <dbReference type="EMBL" id="BBX88191.1"/>
    </source>
</evidence>
<evidence type="ECO:0008006" key="3">
    <source>
        <dbReference type="Google" id="ProtNLM"/>
    </source>
</evidence>
<evidence type="ECO:0000313" key="2">
    <source>
        <dbReference type="Proteomes" id="UP000465609"/>
    </source>
</evidence>
<keyword evidence="2" id="KW-1185">Reference proteome</keyword>
<name>A0ABM7IN10_9MYCO</name>
<geneLocation type="plasmid" evidence="1 2">
    <name>pJCM15296</name>
</geneLocation>
<accession>A0ABM7IN10</accession>
<proteinExistence type="predicted"/>
<protein>
    <recommendedName>
        <fullName evidence="3">ESX-1 secretion-associated protein EspK</fullName>
    </recommendedName>
</protein>
<dbReference type="EMBL" id="AP022578">
    <property type="protein sequence ID" value="BBX88191.1"/>
    <property type="molecule type" value="Genomic_DNA"/>
</dbReference>
<reference evidence="1 2" key="1">
    <citation type="journal article" date="2019" name="Emerg. Microbes Infect.">
        <title>Comprehensive subspecies identification of 175 nontuberculous mycobacteria species based on 7547 genomic profiles.</title>
        <authorList>
            <person name="Matsumoto Y."/>
            <person name="Kinjo T."/>
            <person name="Motooka D."/>
            <person name="Nabeya D."/>
            <person name="Jung N."/>
            <person name="Uechi K."/>
            <person name="Horii T."/>
            <person name="Iida T."/>
            <person name="Fujita J."/>
            <person name="Nakamura S."/>
        </authorList>
    </citation>
    <scope>NUCLEOTIDE SEQUENCE [LARGE SCALE GENOMIC DNA]</scope>
    <source>
        <strain evidence="1 2">JCM 15296</strain>
        <plasmid evidence="1">pJCM15296</plasmid>
    </source>
</reference>
<gene>
    <name evidence="1" type="ORF">MAUB_63920</name>
</gene>
<sequence length="265" mass="30085">MSPSDAARAARRQQASADRRWRNLCRALGYPDPDTITQERTIWSSAQIPTRRIFLTYSTGTVTVTSPEIAQIVAQTYDGPLQLPPEWKPQQRQNFLDEEASRISVQVDDLAAELAAATIKQWTQDKGQHPDYMTTVGMHNTARLQAKEIVLSQELYSLIPEEPDEPPTLLGQDYTPPVPRSQLPWDQRWTRPDYRTEPTEDLEELTAHLWPDPAYSAVFRIKAAYLLASRAEDGLAPPTDPDSPQAHELAQLVYRDLREDGLPER</sequence>